<name>A0AAP8NJY2_9BACT</name>
<organism evidence="1 2">
    <name type="scientific">Akkermansia muciniphila</name>
    <dbReference type="NCBI Taxonomy" id="239935"/>
    <lineage>
        <taxon>Bacteria</taxon>
        <taxon>Pseudomonadati</taxon>
        <taxon>Verrucomicrobiota</taxon>
        <taxon>Verrucomicrobiia</taxon>
        <taxon>Verrucomicrobiales</taxon>
        <taxon>Akkermansiaceae</taxon>
        <taxon>Akkermansia</taxon>
    </lineage>
</organism>
<dbReference type="Proteomes" id="UP000235914">
    <property type="component" value="Unassembled WGS sequence"/>
</dbReference>
<reference evidence="1 2" key="1">
    <citation type="journal article" date="2017" name="BMC Genomics">
        <title>Genome sequencing of 39 Akkermansia muciniphila isolates reveals its population structure, genomic and functional diverisity, and global distribution in mammalian gut microbiotas.</title>
        <authorList>
            <person name="Guo X."/>
            <person name="Li S."/>
            <person name="Zhang J."/>
            <person name="Wu F."/>
            <person name="Li X."/>
            <person name="Wu D."/>
            <person name="Zhang M."/>
            <person name="Ou Z."/>
            <person name="Jie Z."/>
            <person name="Yan Q."/>
            <person name="Li P."/>
            <person name="Yi J."/>
            <person name="Peng Y."/>
        </authorList>
    </citation>
    <scope>NUCLEOTIDE SEQUENCE [LARGE SCALE GENOMIC DNA]</scope>
    <source>
        <strain evidence="1 2">GP43</strain>
    </source>
</reference>
<comment type="caution">
    <text evidence="1">The sequence shown here is derived from an EMBL/GenBank/DDBJ whole genome shotgun (WGS) entry which is preliminary data.</text>
</comment>
<gene>
    <name evidence="1" type="ORF">CXU09_10415</name>
</gene>
<proteinExistence type="predicted"/>
<dbReference type="AlphaFoldDB" id="A0AAP8NJY2"/>
<sequence length="66" mass="7606">MKGRLAGNFPANRFLIAFSIERAWQKPFARRFTKLFHSSFLPGRLSPVYPLQFIAGTNHSLPPQFQ</sequence>
<protein>
    <submittedName>
        <fullName evidence="1">Uncharacterized protein</fullName>
    </submittedName>
</protein>
<accession>A0AAP8NJY2</accession>
<evidence type="ECO:0000313" key="1">
    <source>
        <dbReference type="EMBL" id="PNC54004.1"/>
    </source>
</evidence>
<dbReference type="EMBL" id="PJKN01000006">
    <property type="protein sequence ID" value="PNC54004.1"/>
    <property type="molecule type" value="Genomic_DNA"/>
</dbReference>
<evidence type="ECO:0000313" key="2">
    <source>
        <dbReference type="Proteomes" id="UP000235914"/>
    </source>
</evidence>